<dbReference type="AlphaFoldDB" id="A0A3G1KU70"/>
<dbReference type="Proteomes" id="UP000323521">
    <property type="component" value="Chromosome"/>
</dbReference>
<proteinExistence type="predicted"/>
<dbReference type="EMBL" id="CP017634">
    <property type="protein sequence ID" value="ATW25967.1"/>
    <property type="molecule type" value="Genomic_DNA"/>
</dbReference>
<evidence type="ECO:0000256" key="2">
    <source>
        <dbReference type="SAM" id="Phobius"/>
    </source>
</evidence>
<dbReference type="Gene3D" id="3.40.630.190">
    <property type="entry name" value="LCP protein"/>
    <property type="match status" value="1"/>
</dbReference>
<reference evidence="3 4" key="1">
    <citation type="submission" date="2016-10" db="EMBL/GenBank/DDBJ databases">
        <title>Complete Genome Sequence of Peptococcaceae strain DCMF.</title>
        <authorList>
            <person name="Edwards R.J."/>
            <person name="Holland S.I."/>
            <person name="Deshpande N.P."/>
            <person name="Wong Y.K."/>
            <person name="Ertan H."/>
            <person name="Manefield M."/>
            <person name="Russell T.L."/>
            <person name="Lee M.J."/>
        </authorList>
    </citation>
    <scope>NUCLEOTIDE SEQUENCE [LARGE SCALE GENOMIC DNA]</scope>
    <source>
        <strain evidence="3 4">DCMF</strain>
    </source>
</reference>
<gene>
    <name evidence="3" type="ORF">DCMF_15340</name>
</gene>
<sequence>MSWKQLHMAIVVGVCLGVFSAYGYFDLTFNQEKPFATEEPQSREVLSDLKKDASEIGESKETRENRTNQTNTAPEILPEKAAHSVPDAQIKDRTSPKSSELIPDSRTVPLSEIGHQNKTLANYNIMFFGIEDKKLQMLTVYSINKEHKWKSGTVFIPTDTLVPGTRNQSVAEFFYQNGAEEVKRLIGTAMEIEINYYVMVDRNLLQEVEPYLDPIYVNGERVNLAQLFTKEITPQDEIILASLLKNLTKPTVYFGVLPKLVWTCKQYIHTDFELNWPNLWVHYQIAKNIDTSSVTKKILPGTYVSVNEKKFWVPSQEGWWNTVYAVTN</sequence>
<feature type="compositionally biased region" description="Basic and acidic residues" evidence="1">
    <location>
        <begin position="40"/>
        <end position="66"/>
    </location>
</feature>
<evidence type="ECO:0000313" key="4">
    <source>
        <dbReference type="Proteomes" id="UP000323521"/>
    </source>
</evidence>
<dbReference type="KEGG" id="fwa:DCMF_15340"/>
<evidence type="ECO:0000313" key="3">
    <source>
        <dbReference type="EMBL" id="ATW25967.1"/>
    </source>
</evidence>
<keyword evidence="2" id="KW-0812">Transmembrane</keyword>
<feature type="transmembrane region" description="Helical" evidence="2">
    <location>
        <begin position="6"/>
        <end position="25"/>
    </location>
</feature>
<protein>
    <submittedName>
        <fullName evidence="3">Uncharacterized protein</fullName>
    </submittedName>
</protein>
<dbReference type="RefSeq" id="WP_148135233.1">
    <property type="nucleotide sequence ID" value="NZ_CP017634.1"/>
</dbReference>
<organism evidence="3 4">
    <name type="scientific">Formimonas warabiya</name>
    <dbReference type="NCBI Taxonomy" id="1761012"/>
    <lineage>
        <taxon>Bacteria</taxon>
        <taxon>Bacillati</taxon>
        <taxon>Bacillota</taxon>
        <taxon>Clostridia</taxon>
        <taxon>Eubacteriales</taxon>
        <taxon>Peptococcaceae</taxon>
        <taxon>Candidatus Formimonas</taxon>
    </lineage>
</organism>
<keyword evidence="2" id="KW-0472">Membrane</keyword>
<dbReference type="OrthoDB" id="2112238at2"/>
<accession>A0A3G1KU70</accession>
<name>A0A3G1KU70_FORW1</name>
<keyword evidence="4" id="KW-1185">Reference proteome</keyword>
<evidence type="ECO:0000256" key="1">
    <source>
        <dbReference type="SAM" id="MobiDB-lite"/>
    </source>
</evidence>
<keyword evidence="2" id="KW-1133">Transmembrane helix</keyword>
<feature type="region of interest" description="Disordered" evidence="1">
    <location>
        <begin position="37"/>
        <end position="104"/>
    </location>
</feature>